<dbReference type="GeneID" id="18910567"/>
<dbReference type="Proteomes" id="UP000008370">
    <property type="component" value="Unassembled WGS sequence"/>
</dbReference>
<dbReference type="EMBL" id="JH930468">
    <property type="protein sequence ID" value="EKM60221.1"/>
    <property type="molecule type" value="Genomic_DNA"/>
</dbReference>
<evidence type="ECO:0000256" key="1">
    <source>
        <dbReference type="SAM" id="MobiDB-lite"/>
    </source>
</evidence>
<dbReference type="HOGENOM" id="CLU_1256431_0_0_1"/>
<protein>
    <submittedName>
        <fullName evidence="2">Uncharacterized protein</fullName>
    </submittedName>
</protein>
<evidence type="ECO:0000313" key="2">
    <source>
        <dbReference type="EMBL" id="EKM60221.1"/>
    </source>
</evidence>
<feature type="compositionally biased region" description="Low complexity" evidence="1">
    <location>
        <begin position="195"/>
        <end position="205"/>
    </location>
</feature>
<accession>K5VBE4</accession>
<dbReference type="RefSeq" id="XP_007389694.1">
    <property type="nucleotide sequence ID" value="XM_007389632.1"/>
</dbReference>
<reference evidence="2 3" key="1">
    <citation type="journal article" date="2012" name="BMC Genomics">
        <title>Comparative genomics of the white-rot fungi, Phanerochaete carnosa and P. chrysosporium, to elucidate the genetic basis of the distinct wood types they colonize.</title>
        <authorList>
            <person name="Suzuki H."/>
            <person name="MacDonald J."/>
            <person name="Syed K."/>
            <person name="Salamov A."/>
            <person name="Hori C."/>
            <person name="Aerts A."/>
            <person name="Henrissat B."/>
            <person name="Wiebenga A."/>
            <person name="vanKuyk P.A."/>
            <person name="Barry K."/>
            <person name="Lindquist E."/>
            <person name="LaButti K."/>
            <person name="Lapidus A."/>
            <person name="Lucas S."/>
            <person name="Coutinho P."/>
            <person name="Gong Y."/>
            <person name="Samejima M."/>
            <person name="Mahadevan R."/>
            <person name="Abou-Zaid M."/>
            <person name="de Vries R.P."/>
            <person name="Igarashi K."/>
            <person name="Yadav J.S."/>
            <person name="Grigoriev I.V."/>
            <person name="Master E.R."/>
        </authorList>
    </citation>
    <scope>NUCLEOTIDE SEQUENCE [LARGE SCALE GENOMIC DNA]</scope>
    <source>
        <strain evidence="2 3">HHB-10118-sp</strain>
    </source>
</reference>
<sequence>MHCLPTGEVRTTIAQGDPDEFSAGRKRYYGNSWRWAEKCSHEQVDQRTESPSIHAQPKPMLSMAKPSVPYEDSRAEGARSKILCSISDDEYLDARPHNLFATISALLKLPVSSTTHLGGHLRKWNLDSHVPPLRLISVVWHFAGISETRISSACWRIKLLGVVVGYHHIELSLLLRSSPYVQSLLVMCGPGLKASKPAKPGPKSLARVKPGSGLKAGLGA</sequence>
<feature type="region of interest" description="Disordered" evidence="1">
    <location>
        <begin position="195"/>
        <end position="220"/>
    </location>
</feature>
<dbReference type="AlphaFoldDB" id="K5VBE4"/>
<proteinExistence type="predicted"/>
<name>K5VBE4_PHACS</name>
<organism evidence="2 3">
    <name type="scientific">Phanerochaete carnosa (strain HHB-10118-sp)</name>
    <name type="common">White-rot fungus</name>
    <name type="synonym">Peniophora carnosa</name>
    <dbReference type="NCBI Taxonomy" id="650164"/>
    <lineage>
        <taxon>Eukaryota</taxon>
        <taxon>Fungi</taxon>
        <taxon>Dikarya</taxon>
        <taxon>Basidiomycota</taxon>
        <taxon>Agaricomycotina</taxon>
        <taxon>Agaricomycetes</taxon>
        <taxon>Polyporales</taxon>
        <taxon>Phanerochaetaceae</taxon>
        <taxon>Phanerochaete</taxon>
    </lineage>
</organism>
<dbReference type="InParanoid" id="K5VBE4"/>
<evidence type="ECO:0000313" key="3">
    <source>
        <dbReference type="Proteomes" id="UP000008370"/>
    </source>
</evidence>
<feature type="region of interest" description="Disordered" evidence="1">
    <location>
        <begin position="40"/>
        <end position="66"/>
    </location>
</feature>
<dbReference type="KEGG" id="pco:PHACADRAFT_189353"/>
<keyword evidence="3" id="KW-1185">Reference proteome</keyword>
<gene>
    <name evidence="2" type="ORF">PHACADRAFT_189353</name>
</gene>